<dbReference type="InterPro" id="IPR023753">
    <property type="entry name" value="FAD/NAD-binding_dom"/>
</dbReference>
<dbReference type="EMBL" id="LT840185">
    <property type="protein sequence ID" value="SMF67580.1"/>
    <property type="molecule type" value="Genomic_DNA"/>
</dbReference>
<dbReference type="PRINTS" id="PR00368">
    <property type="entry name" value="FADPNR"/>
</dbReference>
<dbReference type="PANTHER" id="PTHR43014">
    <property type="entry name" value="MERCURIC REDUCTASE"/>
    <property type="match status" value="1"/>
</dbReference>
<keyword evidence="7 11" id="KW-0676">Redox-active center</keyword>
<evidence type="ECO:0000256" key="1">
    <source>
        <dbReference type="ARBA" id="ARBA00007532"/>
    </source>
</evidence>
<evidence type="ECO:0000256" key="9">
    <source>
        <dbReference type="PIRSR" id="PIRSR000350-3"/>
    </source>
</evidence>
<accession>A0A1X7GCI3</accession>
<gene>
    <name evidence="14" type="ORF">SAMN06295910_1538</name>
</gene>
<dbReference type="GO" id="GO:0003955">
    <property type="term" value="F:NAD(P)H dehydrogenase (quinone) activity"/>
    <property type="evidence" value="ECO:0007669"/>
    <property type="project" value="TreeGrafter"/>
</dbReference>
<comment type="similarity">
    <text evidence="1 11">Belongs to the class-I pyridine nucleotide-disulfide oxidoreductase family.</text>
</comment>
<dbReference type="NCBIfam" id="NF004992">
    <property type="entry name" value="PRK06370.1-4"/>
    <property type="match status" value="1"/>
</dbReference>
<evidence type="ECO:0000256" key="10">
    <source>
        <dbReference type="PIRSR" id="PIRSR000350-4"/>
    </source>
</evidence>
<dbReference type="GO" id="GO:0016668">
    <property type="term" value="F:oxidoreductase activity, acting on a sulfur group of donors, NAD(P) as acceptor"/>
    <property type="evidence" value="ECO:0007669"/>
    <property type="project" value="InterPro"/>
</dbReference>
<evidence type="ECO:0000259" key="12">
    <source>
        <dbReference type="Pfam" id="PF02852"/>
    </source>
</evidence>
<evidence type="ECO:0000256" key="6">
    <source>
        <dbReference type="ARBA" id="ARBA00023157"/>
    </source>
</evidence>
<dbReference type="InterPro" id="IPR004099">
    <property type="entry name" value="Pyr_nucl-diS_OxRdtase_dimer"/>
</dbReference>
<evidence type="ECO:0000313" key="14">
    <source>
        <dbReference type="EMBL" id="SMF67580.1"/>
    </source>
</evidence>
<feature type="disulfide bond" description="Redox-active" evidence="10">
    <location>
        <begin position="42"/>
        <end position="47"/>
    </location>
</feature>
<organism evidence="14 15">
    <name type="scientific">Allosphingosinicella indica</name>
    <dbReference type="NCBI Taxonomy" id="941907"/>
    <lineage>
        <taxon>Bacteria</taxon>
        <taxon>Pseudomonadati</taxon>
        <taxon>Pseudomonadota</taxon>
        <taxon>Alphaproteobacteria</taxon>
        <taxon>Sphingomonadales</taxon>
        <taxon>Sphingomonadaceae</taxon>
        <taxon>Allosphingosinicella</taxon>
    </lineage>
</organism>
<evidence type="ECO:0000256" key="7">
    <source>
        <dbReference type="ARBA" id="ARBA00023284"/>
    </source>
</evidence>
<dbReference type="InterPro" id="IPR001100">
    <property type="entry name" value="Pyr_nuc-diS_OxRdtase"/>
</dbReference>
<feature type="binding site" evidence="9">
    <location>
        <begin position="177"/>
        <end position="184"/>
    </location>
    <ligand>
        <name>NAD(+)</name>
        <dbReference type="ChEBI" id="CHEBI:57540"/>
    </ligand>
</feature>
<dbReference type="SUPFAM" id="SSF51905">
    <property type="entry name" value="FAD/NAD(P)-binding domain"/>
    <property type="match status" value="1"/>
</dbReference>
<evidence type="ECO:0000256" key="11">
    <source>
        <dbReference type="RuleBase" id="RU003691"/>
    </source>
</evidence>
<name>A0A1X7GCI3_9SPHN</name>
<dbReference type="GO" id="GO:0050660">
    <property type="term" value="F:flavin adenine dinucleotide binding"/>
    <property type="evidence" value="ECO:0007669"/>
    <property type="project" value="TreeGrafter"/>
</dbReference>
<keyword evidence="5 11" id="KW-0560">Oxidoreductase</keyword>
<dbReference type="InterPro" id="IPR036188">
    <property type="entry name" value="FAD/NAD-bd_sf"/>
</dbReference>
<evidence type="ECO:0000256" key="4">
    <source>
        <dbReference type="ARBA" id="ARBA00022857"/>
    </source>
</evidence>
<dbReference type="PANTHER" id="PTHR43014:SF2">
    <property type="entry name" value="MERCURIC REDUCTASE"/>
    <property type="match status" value="1"/>
</dbReference>
<feature type="binding site" evidence="9">
    <location>
        <position position="309"/>
    </location>
    <ligand>
        <name>FAD</name>
        <dbReference type="ChEBI" id="CHEBI:57692"/>
    </ligand>
</feature>
<evidence type="ECO:0000256" key="8">
    <source>
        <dbReference type="PIRSR" id="PIRSR000350-2"/>
    </source>
</evidence>
<reference evidence="15" key="1">
    <citation type="submission" date="2017-04" db="EMBL/GenBank/DDBJ databases">
        <authorList>
            <person name="Varghese N."/>
            <person name="Submissions S."/>
        </authorList>
    </citation>
    <scope>NUCLEOTIDE SEQUENCE [LARGE SCALE GENOMIC DNA]</scope>
    <source>
        <strain evidence="15">Dd16</strain>
    </source>
</reference>
<keyword evidence="15" id="KW-1185">Reference proteome</keyword>
<dbReference type="PROSITE" id="PS00076">
    <property type="entry name" value="PYRIDINE_REDOX_1"/>
    <property type="match status" value="1"/>
</dbReference>
<dbReference type="PIRSF" id="PIRSF000350">
    <property type="entry name" value="Mercury_reductase_MerA"/>
    <property type="match status" value="1"/>
</dbReference>
<dbReference type="STRING" id="941907.SAMN06295910_1538"/>
<keyword evidence="9" id="KW-0520">NAD</keyword>
<keyword evidence="4" id="KW-0521">NADP</keyword>
<dbReference type="AlphaFoldDB" id="A0A1X7GCI3"/>
<keyword evidence="2 11" id="KW-0285">Flavoprotein</keyword>
<feature type="binding site" evidence="9">
    <location>
        <position position="268"/>
    </location>
    <ligand>
        <name>NAD(+)</name>
        <dbReference type="ChEBI" id="CHEBI:57540"/>
    </ligand>
</feature>
<evidence type="ECO:0000256" key="5">
    <source>
        <dbReference type="ARBA" id="ARBA00023002"/>
    </source>
</evidence>
<sequence>MSRGFDAIIIGAGQAGPPLAGRLTAEGMSVALIERHLIGGTCVNTGCMPTKAMVASAYAAHLVRRAGEYGVGIGGDITVDMARVQARAHGITRDAREGNTRWLEGMERLTLIRGHARFTGPSAIEVDGERLTAPRIFLNVGGRALVPDLPGVDRVPFLTNSSILQLTEVPEHLLVVGGSYIGLEFAQMFRRFGARVSVVERSPRIVMREDEDVSEALQSLLEDEGIAIRTGAECIRLQPGREGGVAIAVDCADGPPVMEGSHLLLAVGRVPNTADLGLDAAGVETDARGYVTVDEHLKTSADGVWALGDCNGRGAFTHTAYNDYEIVAANLLDGANRKVGARVSGYALYTDPPLGRVGMSESEARKSGRPLLIAKRPMSRVGRAKEKGETKGFMKLIADAETHRILGAAILGTGGDEAIHGILDAVHAGMDYRTLRWAVPIHPTVSELIPTLIMDLAPA</sequence>
<dbReference type="Pfam" id="PF07992">
    <property type="entry name" value="Pyr_redox_2"/>
    <property type="match status" value="1"/>
</dbReference>
<keyword evidence="3 9" id="KW-0274">FAD</keyword>
<dbReference type="PRINTS" id="PR00411">
    <property type="entry name" value="PNDRDTASEI"/>
</dbReference>
<dbReference type="Gene3D" id="3.30.390.30">
    <property type="match status" value="1"/>
</dbReference>
<proteinExistence type="inferred from homology"/>
<comment type="cofactor">
    <cofactor evidence="9">
        <name>FAD</name>
        <dbReference type="ChEBI" id="CHEBI:57692"/>
    </cofactor>
    <text evidence="9">Binds 1 FAD per subunit.</text>
</comment>
<dbReference type="Proteomes" id="UP000192934">
    <property type="component" value="Chromosome I"/>
</dbReference>
<feature type="active site" description="Proton acceptor" evidence="8">
    <location>
        <position position="442"/>
    </location>
</feature>
<dbReference type="InterPro" id="IPR012999">
    <property type="entry name" value="Pyr_OxRdtase_I_AS"/>
</dbReference>
<keyword evidence="6" id="KW-1015">Disulfide bond</keyword>
<evidence type="ECO:0000256" key="3">
    <source>
        <dbReference type="ARBA" id="ARBA00022827"/>
    </source>
</evidence>
<evidence type="ECO:0000256" key="2">
    <source>
        <dbReference type="ARBA" id="ARBA00022630"/>
    </source>
</evidence>
<dbReference type="SUPFAM" id="SSF55424">
    <property type="entry name" value="FAD/NAD-linked reductases, dimerisation (C-terminal) domain"/>
    <property type="match status" value="1"/>
</dbReference>
<protein>
    <submittedName>
        <fullName evidence="14">Pyruvate/2-oxoglutarate dehydrogenase complex, dihydrolipoamide dehydrogenase (E3) component</fullName>
    </submittedName>
</protein>
<dbReference type="OrthoDB" id="7495837at2"/>
<feature type="domain" description="Pyridine nucleotide-disulphide oxidoreductase dimerisation" evidence="12">
    <location>
        <begin position="347"/>
        <end position="451"/>
    </location>
</feature>
<dbReference type="RefSeq" id="WP_085218247.1">
    <property type="nucleotide sequence ID" value="NZ_LT840185.1"/>
</dbReference>
<keyword evidence="14" id="KW-0670">Pyruvate</keyword>
<dbReference type="Pfam" id="PF02852">
    <property type="entry name" value="Pyr_redox_dim"/>
    <property type="match status" value="1"/>
</dbReference>
<dbReference type="Gene3D" id="3.50.50.60">
    <property type="entry name" value="FAD/NAD(P)-binding domain"/>
    <property type="match status" value="2"/>
</dbReference>
<feature type="binding site" evidence="9">
    <location>
        <position position="51"/>
    </location>
    <ligand>
        <name>FAD</name>
        <dbReference type="ChEBI" id="CHEBI:57692"/>
    </ligand>
</feature>
<keyword evidence="9" id="KW-0547">Nucleotide-binding</keyword>
<evidence type="ECO:0000259" key="13">
    <source>
        <dbReference type="Pfam" id="PF07992"/>
    </source>
</evidence>
<feature type="domain" description="FAD/NAD(P)-binding" evidence="13">
    <location>
        <begin position="6"/>
        <end position="322"/>
    </location>
</feature>
<dbReference type="InterPro" id="IPR016156">
    <property type="entry name" value="FAD/NAD-linked_Rdtase_dimer_sf"/>
</dbReference>
<evidence type="ECO:0000313" key="15">
    <source>
        <dbReference type="Proteomes" id="UP000192934"/>
    </source>
</evidence>
<feature type="binding site" evidence="9">
    <location>
        <position position="200"/>
    </location>
    <ligand>
        <name>NAD(+)</name>
        <dbReference type="ChEBI" id="CHEBI:57540"/>
    </ligand>
</feature>